<dbReference type="PANTHER" id="PTHR42885:SF2">
    <property type="entry name" value="HISTIDINOL-PHOSPHATE AMINOTRANSFERASE"/>
    <property type="match status" value="1"/>
</dbReference>
<evidence type="ECO:0000256" key="8">
    <source>
        <dbReference type="ARBA" id="ARBA00023102"/>
    </source>
</evidence>
<gene>
    <name evidence="9" type="primary">hisC</name>
    <name evidence="11" type="ORF">IAB69_04385</name>
</gene>
<keyword evidence="5 9" id="KW-0028">Amino-acid biosynthesis</keyword>
<comment type="pathway">
    <text evidence="9">Amino-acid biosynthesis; L-histidine biosynthesis; L-histidine from 5-phospho-alpha-D-ribose 1-diphosphate: step 7/9.</text>
</comment>
<protein>
    <recommendedName>
        <fullName evidence="9">Histidinol-phosphate aminotransferase</fullName>
        <ecNumber evidence="9">2.6.1.9</ecNumber>
    </recommendedName>
    <alternativeName>
        <fullName evidence="9">Imidazole acetol-phosphate transaminase</fullName>
    </alternativeName>
</protein>
<dbReference type="GO" id="GO:0000105">
    <property type="term" value="P:L-histidine biosynthetic process"/>
    <property type="evidence" value="ECO:0007669"/>
    <property type="project" value="UniProtKB-UniRule"/>
</dbReference>
<comment type="catalytic activity">
    <reaction evidence="9">
        <text>L-histidinol phosphate + 2-oxoglutarate = 3-(imidazol-4-yl)-2-oxopropyl phosphate + L-glutamate</text>
        <dbReference type="Rhea" id="RHEA:23744"/>
        <dbReference type="ChEBI" id="CHEBI:16810"/>
        <dbReference type="ChEBI" id="CHEBI:29985"/>
        <dbReference type="ChEBI" id="CHEBI:57766"/>
        <dbReference type="ChEBI" id="CHEBI:57980"/>
        <dbReference type="EC" id="2.6.1.9"/>
    </reaction>
</comment>
<dbReference type="EMBL" id="DVNE01000042">
    <property type="protein sequence ID" value="HIU61866.1"/>
    <property type="molecule type" value="Genomic_DNA"/>
</dbReference>
<dbReference type="CDD" id="cd00609">
    <property type="entry name" value="AAT_like"/>
    <property type="match status" value="1"/>
</dbReference>
<keyword evidence="4 9" id="KW-0032">Aminotransferase</keyword>
<comment type="cofactor">
    <cofactor evidence="1 9">
        <name>pyridoxal 5'-phosphate</name>
        <dbReference type="ChEBI" id="CHEBI:597326"/>
    </cofactor>
</comment>
<dbReference type="InterPro" id="IPR005861">
    <property type="entry name" value="HisP_aminotrans"/>
</dbReference>
<dbReference type="HAMAP" id="MF_01023">
    <property type="entry name" value="HisC_aminotrans_2"/>
    <property type="match status" value="1"/>
</dbReference>
<keyword evidence="8 9" id="KW-0368">Histidine biosynthesis</keyword>
<dbReference type="InterPro" id="IPR015424">
    <property type="entry name" value="PyrdxlP-dep_Trfase"/>
</dbReference>
<dbReference type="Gene3D" id="3.90.1150.10">
    <property type="entry name" value="Aspartate Aminotransferase, domain 1"/>
    <property type="match status" value="1"/>
</dbReference>
<dbReference type="EC" id="2.6.1.9" evidence="9"/>
<sequence length="354" mass="38796">MSRFLCDNLRALEPYVPGEQPQDKKYIKLNTNESPFPPSPAAVAAAAEQAEKLNLYSDPSCAPLKSAAAKIYGLLPQNVSCGNGSDEILANIFRAFCVQKGVAFADVTYGFYPVLCSLMGISSTVVPLREDFTIAVSDYASLACPVCIANPNAQTGIFLPVEKVEELVLQNKDRLVIIDEAYIDFGGQSAAPLVKKYDNLIVVQTLSKSRSLAGGRVGFCFACKELAAEVEAVRCSLNPYNINRMSMFAAVAALEDEAYFKSCTAEVRAVREYTFEGLKELGFEVLPSLSNFLLARRSGTDGGELYKQLKERGILVRHFGDKRISDFIRVTIGLHRQMQSFLGAVRQILVEAKQ</sequence>
<dbReference type="InterPro" id="IPR015421">
    <property type="entry name" value="PyrdxlP-dep_Trfase_major"/>
</dbReference>
<dbReference type="InterPro" id="IPR004839">
    <property type="entry name" value="Aminotransferase_I/II_large"/>
</dbReference>
<evidence type="ECO:0000256" key="7">
    <source>
        <dbReference type="ARBA" id="ARBA00022898"/>
    </source>
</evidence>
<evidence type="ECO:0000256" key="3">
    <source>
        <dbReference type="ARBA" id="ARBA00011738"/>
    </source>
</evidence>
<proteinExistence type="inferred from homology"/>
<feature type="domain" description="Aminotransferase class I/classII large" evidence="10">
    <location>
        <begin position="25"/>
        <end position="338"/>
    </location>
</feature>
<comment type="similarity">
    <text evidence="2 9">Belongs to the class-II pyridoxal-phosphate-dependent aminotransferase family. Histidinol-phosphate aminotransferase subfamily.</text>
</comment>
<dbReference type="InterPro" id="IPR001917">
    <property type="entry name" value="Aminotrans_II_pyridoxalP_BS"/>
</dbReference>
<keyword evidence="6 9" id="KW-0808">Transferase</keyword>
<dbReference type="GO" id="GO:0030170">
    <property type="term" value="F:pyridoxal phosphate binding"/>
    <property type="evidence" value="ECO:0007669"/>
    <property type="project" value="InterPro"/>
</dbReference>
<evidence type="ECO:0000313" key="12">
    <source>
        <dbReference type="Proteomes" id="UP000824110"/>
    </source>
</evidence>
<dbReference type="Proteomes" id="UP000824110">
    <property type="component" value="Unassembled WGS sequence"/>
</dbReference>
<comment type="subunit">
    <text evidence="3 9">Homodimer.</text>
</comment>
<dbReference type="InterPro" id="IPR015422">
    <property type="entry name" value="PyrdxlP-dep_Trfase_small"/>
</dbReference>
<dbReference type="Gene3D" id="3.40.640.10">
    <property type="entry name" value="Type I PLP-dependent aspartate aminotransferase-like (Major domain)"/>
    <property type="match status" value="1"/>
</dbReference>
<dbReference type="PROSITE" id="PS00599">
    <property type="entry name" value="AA_TRANSFER_CLASS_2"/>
    <property type="match status" value="1"/>
</dbReference>
<dbReference type="SUPFAM" id="SSF53383">
    <property type="entry name" value="PLP-dependent transferases"/>
    <property type="match status" value="1"/>
</dbReference>
<evidence type="ECO:0000256" key="9">
    <source>
        <dbReference type="HAMAP-Rule" id="MF_01023"/>
    </source>
</evidence>
<dbReference type="NCBIfam" id="TIGR01141">
    <property type="entry name" value="hisC"/>
    <property type="match status" value="1"/>
</dbReference>
<organism evidence="11 12">
    <name type="scientific">Candidatus Coproplasma excrementigallinarum</name>
    <dbReference type="NCBI Taxonomy" id="2840747"/>
    <lineage>
        <taxon>Bacteria</taxon>
        <taxon>Bacillati</taxon>
        <taxon>Bacillota</taxon>
        <taxon>Clostridia</taxon>
        <taxon>Eubacteriales</taxon>
        <taxon>Candidatus Coproplasma</taxon>
    </lineage>
</organism>
<comment type="caution">
    <text evidence="11">The sequence shown here is derived from an EMBL/GenBank/DDBJ whole genome shotgun (WGS) entry which is preliminary data.</text>
</comment>
<reference evidence="11" key="2">
    <citation type="journal article" date="2021" name="PeerJ">
        <title>Extensive microbial diversity within the chicken gut microbiome revealed by metagenomics and culture.</title>
        <authorList>
            <person name="Gilroy R."/>
            <person name="Ravi A."/>
            <person name="Getino M."/>
            <person name="Pursley I."/>
            <person name="Horton D.L."/>
            <person name="Alikhan N.F."/>
            <person name="Baker D."/>
            <person name="Gharbi K."/>
            <person name="Hall N."/>
            <person name="Watson M."/>
            <person name="Adriaenssens E.M."/>
            <person name="Foster-Nyarko E."/>
            <person name="Jarju S."/>
            <person name="Secka A."/>
            <person name="Antonio M."/>
            <person name="Oren A."/>
            <person name="Chaudhuri R.R."/>
            <person name="La Ragione R."/>
            <person name="Hildebrand F."/>
            <person name="Pallen M.J."/>
        </authorList>
    </citation>
    <scope>NUCLEOTIDE SEQUENCE</scope>
    <source>
        <strain evidence="11">CHK195-12923</strain>
    </source>
</reference>
<dbReference type="GO" id="GO:0004400">
    <property type="term" value="F:histidinol-phosphate transaminase activity"/>
    <property type="evidence" value="ECO:0007669"/>
    <property type="project" value="UniProtKB-UniRule"/>
</dbReference>
<evidence type="ECO:0000256" key="4">
    <source>
        <dbReference type="ARBA" id="ARBA00022576"/>
    </source>
</evidence>
<accession>A0A9D1SIX3</accession>
<dbReference type="PANTHER" id="PTHR42885">
    <property type="entry name" value="HISTIDINOL-PHOSPHATE AMINOTRANSFERASE-RELATED"/>
    <property type="match status" value="1"/>
</dbReference>
<evidence type="ECO:0000259" key="10">
    <source>
        <dbReference type="Pfam" id="PF00155"/>
    </source>
</evidence>
<evidence type="ECO:0000256" key="2">
    <source>
        <dbReference type="ARBA" id="ARBA00007970"/>
    </source>
</evidence>
<feature type="modified residue" description="N6-(pyridoxal phosphate)lysine" evidence="9">
    <location>
        <position position="208"/>
    </location>
</feature>
<name>A0A9D1SIX3_9FIRM</name>
<reference evidence="11" key="1">
    <citation type="submission" date="2020-10" db="EMBL/GenBank/DDBJ databases">
        <authorList>
            <person name="Gilroy R."/>
        </authorList>
    </citation>
    <scope>NUCLEOTIDE SEQUENCE</scope>
    <source>
        <strain evidence="11">CHK195-12923</strain>
    </source>
</reference>
<evidence type="ECO:0000256" key="1">
    <source>
        <dbReference type="ARBA" id="ARBA00001933"/>
    </source>
</evidence>
<evidence type="ECO:0000313" key="11">
    <source>
        <dbReference type="EMBL" id="HIU61866.1"/>
    </source>
</evidence>
<evidence type="ECO:0000256" key="5">
    <source>
        <dbReference type="ARBA" id="ARBA00022605"/>
    </source>
</evidence>
<dbReference type="Pfam" id="PF00155">
    <property type="entry name" value="Aminotran_1_2"/>
    <property type="match status" value="1"/>
</dbReference>
<evidence type="ECO:0000256" key="6">
    <source>
        <dbReference type="ARBA" id="ARBA00022679"/>
    </source>
</evidence>
<dbReference type="AlphaFoldDB" id="A0A9D1SIX3"/>
<keyword evidence="7 9" id="KW-0663">Pyridoxal phosphate</keyword>